<protein>
    <submittedName>
        <fullName evidence="1">Uncharacterized protein</fullName>
    </submittedName>
</protein>
<dbReference type="Proteomes" id="UP000075683">
    <property type="component" value="Unassembled WGS sequence"/>
</dbReference>
<dbReference type="AlphaFoldDB" id="A0A150LWK0"/>
<accession>A0A150LWK0</accession>
<evidence type="ECO:0000313" key="2">
    <source>
        <dbReference type="Proteomes" id="UP000075683"/>
    </source>
</evidence>
<dbReference type="STRING" id="301148.B4135_2602"/>
<name>A0A150LWK0_9BACI</name>
<organism evidence="1 2">
    <name type="scientific">Caldibacillus debilis</name>
    <dbReference type="NCBI Taxonomy" id="301148"/>
    <lineage>
        <taxon>Bacteria</taxon>
        <taxon>Bacillati</taxon>
        <taxon>Bacillota</taxon>
        <taxon>Bacilli</taxon>
        <taxon>Bacillales</taxon>
        <taxon>Bacillaceae</taxon>
        <taxon>Caldibacillus</taxon>
    </lineage>
</organism>
<comment type="caution">
    <text evidence="1">The sequence shown here is derived from an EMBL/GenBank/DDBJ whole genome shotgun (WGS) entry which is preliminary data.</text>
</comment>
<proteinExistence type="predicted"/>
<evidence type="ECO:0000313" key="1">
    <source>
        <dbReference type="EMBL" id="KYD16690.1"/>
    </source>
</evidence>
<sequence length="79" mass="8492">MTRERRGVCGVRGFFFPFMVLRPEGIPIRGIDPEKFLPRGRWEKGLSSVRKGLAGYGIFLSASFSGAAGGVAGKGTENS</sequence>
<gene>
    <name evidence="1" type="ORF">B4135_2602</name>
</gene>
<reference evidence="1 2" key="1">
    <citation type="submission" date="2016-01" db="EMBL/GenBank/DDBJ databases">
        <title>Draft Genome Sequences of Seven Thermophilic Sporeformers Isolated from Foods.</title>
        <authorList>
            <person name="Berendsen E.M."/>
            <person name="Wells-Bennik M.H."/>
            <person name="Krawcyk A.O."/>
            <person name="De Jong A."/>
            <person name="Holsappel S."/>
            <person name="Eijlander R.T."/>
            <person name="Kuipers O.P."/>
        </authorList>
    </citation>
    <scope>NUCLEOTIDE SEQUENCE [LARGE SCALE GENOMIC DNA]</scope>
    <source>
        <strain evidence="1 2">B4135</strain>
    </source>
</reference>
<dbReference type="EMBL" id="LQYT01000061">
    <property type="protein sequence ID" value="KYD16690.1"/>
    <property type="molecule type" value="Genomic_DNA"/>
</dbReference>